<keyword evidence="1" id="KW-0472">Membrane</keyword>
<evidence type="ECO:0008006" key="4">
    <source>
        <dbReference type="Google" id="ProtNLM"/>
    </source>
</evidence>
<dbReference type="OrthoDB" id="660475at2"/>
<keyword evidence="1" id="KW-1133">Transmembrane helix</keyword>
<name>A0A1M5HK26_9BACT</name>
<dbReference type="STRING" id="1302690.BUE76_14105"/>
<feature type="transmembrane region" description="Helical" evidence="1">
    <location>
        <begin position="45"/>
        <end position="64"/>
    </location>
</feature>
<evidence type="ECO:0000256" key="1">
    <source>
        <dbReference type="SAM" id="Phobius"/>
    </source>
</evidence>
<evidence type="ECO:0000313" key="2">
    <source>
        <dbReference type="EMBL" id="SHG16182.1"/>
    </source>
</evidence>
<sequence length="200" mass="22551">MFEIPINIPGLEKRRRSIGLLHIVAGFFLIANAENVFRALALRSYAPLLPLFGVALISLVYGFIRKKLDPQSRYNFWLRLLQAVTFLSLAFAMAQAGNTGKSLGLFLWVVIAGGLAFTERIALQQQKLDFSEKGFAYPNGYTHKEVPWAAVADVTVRPDFLTIHYPDNRFLQFELKQPIDAGKVAEMQEFCRRQITSGKA</sequence>
<dbReference type="AlphaFoldDB" id="A0A1M5HK26"/>
<proteinExistence type="predicted"/>
<feature type="transmembrane region" description="Helical" evidence="1">
    <location>
        <begin position="20"/>
        <end position="39"/>
    </location>
</feature>
<feature type="transmembrane region" description="Helical" evidence="1">
    <location>
        <begin position="76"/>
        <end position="97"/>
    </location>
</feature>
<keyword evidence="1" id="KW-0812">Transmembrane</keyword>
<organism evidence="2 3">
    <name type="scientific">Cnuella takakiae</name>
    <dbReference type="NCBI Taxonomy" id="1302690"/>
    <lineage>
        <taxon>Bacteria</taxon>
        <taxon>Pseudomonadati</taxon>
        <taxon>Bacteroidota</taxon>
        <taxon>Chitinophagia</taxon>
        <taxon>Chitinophagales</taxon>
        <taxon>Chitinophagaceae</taxon>
        <taxon>Cnuella</taxon>
    </lineage>
</organism>
<dbReference type="EMBL" id="FQUO01000019">
    <property type="protein sequence ID" value="SHG16182.1"/>
    <property type="molecule type" value="Genomic_DNA"/>
</dbReference>
<keyword evidence="3" id="KW-1185">Reference proteome</keyword>
<evidence type="ECO:0000313" key="3">
    <source>
        <dbReference type="Proteomes" id="UP000184368"/>
    </source>
</evidence>
<dbReference type="Proteomes" id="UP000184368">
    <property type="component" value="Unassembled WGS sequence"/>
</dbReference>
<reference evidence="2 3" key="1">
    <citation type="submission" date="2016-11" db="EMBL/GenBank/DDBJ databases">
        <authorList>
            <person name="Jaros S."/>
            <person name="Januszkiewicz K."/>
            <person name="Wedrychowicz H."/>
        </authorList>
    </citation>
    <scope>NUCLEOTIDE SEQUENCE [LARGE SCALE GENOMIC DNA]</scope>
    <source>
        <strain evidence="2 3">DSM 26897</strain>
    </source>
</reference>
<protein>
    <recommendedName>
        <fullName evidence="4">YcxB-like protein</fullName>
    </recommendedName>
</protein>
<dbReference type="RefSeq" id="WP_073047252.1">
    <property type="nucleotide sequence ID" value="NZ_FQUO01000019.1"/>
</dbReference>
<feature type="transmembrane region" description="Helical" evidence="1">
    <location>
        <begin position="103"/>
        <end position="123"/>
    </location>
</feature>
<accession>A0A1M5HK26</accession>
<gene>
    <name evidence="2" type="ORF">SAMN05444008_11984</name>
</gene>